<proteinExistence type="predicted"/>
<evidence type="ECO:0000313" key="1">
    <source>
        <dbReference type="EMBL" id="OQS03879.1"/>
    </source>
</evidence>
<gene>
    <name evidence="1" type="ORF">THRCLA_03839</name>
</gene>
<reference evidence="1 2" key="1">
    <citation type="journal article" date="2014" name="Genome Biol. Evol.">
        <title>The secreted proteins of Achlya hypogyna and Thraustotheca clavata identify the ancestral oomycete secretome and reveal gene acquisitions by horizontal gene transfer.</title>
        <authorList>
            <person name="Misner I."/>
            <person name="Blouin N."/>
            <person name="Leonard G."/>
            <person name="Richards T.A."/>
            <person name="Lane C.E."/>
        </authorList>
    </citation>
    <scope>NUCLEOTIDE SEQUENCE [LARGE SCALE GENOMIC DNA]</scope>
    <source>
        <strain evidence="1 2">ATCC 34112</strain>
    </source>
</reference>
<dbReference type="AlphaFoldDB" id="A0A1W0A105"/>
<evidence type="ECO:0000313" key="2">
    <source>
        <dbReference type="Proteomes" id="UP000243217"/>
    </source>
</evidence>
<dbReference type="OrthoDB" id="75652at2759"/>
<sequence length="654" mass="73241">MSVARAVRRLNKAKTMASKSSTAFTLNPMHSLPIPAFSASKTTQMAPVFKSMHSTPKHVKGDLATVAIGIAAGLAVLGVGKMWMDASASSDMSKENLVNYFLELAHNIEHLVEQLPQLADQVIQHATSTGQQISEEQVHQVLIERLGQAVQMADQELSKKYRFSQEGIEKAMALYQQDADVIAAIQHLESVIQNSPLAQVNVTIPEDLTPERALEVMARVLNAIGRAIEEAINEAKAQGMKDVNAEKEKWQEAYLRKTQQYTEEIHREVGIDDQVMNAAINQFAQDPAFGMKLQQLLQEQQAKFQALGISLQDVVYLRKCQEYSQEVHHKCGFSEKTMQAAITLYSIDPVFHNQFFKALMEFQSKVSALGITVEDMLATIAKLHLPHPSCTKTPLHVKGDLATVVVGVAAGLFALGLGKSLTNSSTPPNIITKDNVVEYLNDEGDYIANLMVNLPILMDKVWTEAKQDSGTQPFKSLVKHFNQAIIMAHEDLLNEYGVSQDDMDKAIDWYKQDMEVKAAMEYYESMVKNSLLSQGDLTIPEDFTSEKALELMNKAFIITYHAAKDAINEAKAQGMKDPNAELEKWQQTFRHKLDDAYSQEIYPKYGIPREIMTVIIVLFGFDLTFNVKCLLLTAKLQYKIESLGARFEDVRWDY</sequence>
<comment type="caution">
    <text evidence="1">The sequence shown here is derived from an EMBL/GenBank/DDBJ whole genome shotgun (WGS) entry which is preliminary data.</text>
</comment>
<keyword evidence="2" id="KW-1185">Reference proteome</keyword>
<name>A0A1W0A105_9STRA</name>
<accession>A0A1W0A105</accession>
<organism evidence="1 2">
    <name type="scientific">Thraustotheca clavata</name>
    <dbReference type="NCBI Taxonomy" id="74557"/>
    <lineage>
        <taxon>Eukaryota</taxon>
        <taxon>Sar</taxon>
        <taxon>Stramenopiles</taxon>
        <taxon>Oomycota</taxon>
        <taxon>Saprolegniomycetes</taxon>
        <taxon>Saprolegniales</taxon>
        <taxon>Achlyaceae</taxon>
        <taxon>Thraustotheca</taxon>
    </lineage>
</organism>
<dbReference type="EMBL" id="JNBS01000739">
    <property type="protein sequence ID" value="OQS03879.1"/>
    <property type="molecule type" value="Genomic_DNA"/>
</dbReference>
<protein>
    <submittedName>
        <fullName evidence="1">Uncharacterized protein</fullName>
    </submittedName>
</protein>
<dbReference type="Proteomes" id="UP000243217">
    <property type="component" value="Unassembled WGS sequence"/>
</dbReference>